<dbReference type="InterPro" id="IPR006447">
    <property type="entry name" value="Myb_dom_plants"/>
</dbReference>
<keyword evidence="2" id="KW-0597">Phosphoprotein</keyword>
<evidence type="ECO:0000313" key="13">
    <source>
        <dbReference type="Proteomes" id="UP001374584"/>
    </source>
</evidence>
<keyword evidence="5" id="KW-0010">Activator</keyword>
<evidence type="ECO:0000256" key="5">
    <source>
        <dbReference type="ARBA" id="ARBA00023159"/>
    </source>
</evidence>
<evidence type="ECO:0000256" key="4">
    <source>
        <dbReference type="ARBA" id="ARBA00023015"/>
    </source>
</evidence>
<protein>
    <recommendedName>
        <fullName evidence="14">Response regulatory domain-containing protein</fullName>
    </recommendedName>
</protein>
<organism evidence="12 13">
    <name type="scientific">Phaseolus coccineus</name>
    <name type="common">Scarlet runner bean</name>
    <name type="synonym">Phaseolus multiflorus</name>
    <dbReference type="NCBI Taxonomy" id="3886"/>
    <lineage>
        <taxon>Eukaryota</taxon>
        <taxon>Viridiplantae</taxon>
        <taxon>Streptophyta</taxon>
        <taxon>Embryophyta</taxon>
        <taxon>Tracheophyta</taxon>
        <taxon>Spermatophyta</taxon>
        <taxon>Magnoliopsida</taxon>
        <taxon>eudicotyledons</taxon>
        <taxon>Gunneridae</taxon>
        <taxon>Pentapetalae</taxon>
        <taxon>rosids</taxon>
        <taxon>fabids</taxon>
        <taxon>Fabales</taxon>
        <taxon>Fabaceae</taxon>
        <taxon>Papilionoideae</taxon>
        <taxon>50 kb inversion clade</taxon>
        <taxon>NPAAA clade</taxon>
        <taxon>indigoferoid/millettioid clade</taxon>
        <taxon>Phaseoleae</taxon>
        <taxon>Phaseolus</taxon>
    </lineage>
</organism>
<dbReference type="SUPFAM" id="SSF52172">
    <property type="entry name" value="CheY-like"/>
    <property type="match status" value="1"/>
</dbReference>
<dbReference type="InterPro" id="IPR009057">
    <property type="entry name" value="Homeodomain-like_sf"/>
</dbReference>
<proteinExistence type="predicted"/>
<evidence type="ECO:0000256" key="2">
    <source>
        <dbReference type="ARBA" id="ARBA00022553"/>
    </source>
</evidence>
<dbReference type="EMBL" id="JAYMYR010000008">
    <property type="protein sequence ID" value="KAK7347504.1"/>
    <property type="molecule type" value="Genomic_DNA"/>
</dbReference>
<keyword evidence="3" id="KW-0902">Two-component regulatory system</keyword>
<dbReference type="PANTHER" id="PTHR43874:SF206">
    <property type="entry name" value="RESPONSE REGULATOR RECEIVER DOMAIN PROTEIN"/>
    <property type="match status" value="1"/>
</dbReference>
<dbReference type="Proteomes" id="UP001374584">
    <property type="component" value="Unassembled WGS sequence"/>
</dbReference>
<evidence type="ECO:0008006" key="14">
    <source>
        <dbReference type="Google" id="ProtNLM"/>
    </source>
</evidence>
<name>A0AAN9M4C2_PHACN</name>
<dbReference type="FunFam" id="1.10.10.60:FF:000007">
    <property type="entry name" value="Two-component response regulator"/>
    <property type="match status" value="1"/>
</dbReference>
<evidence type="ECO:0000256" key="6">
    <source>
        <dbReference type="ARBA" id="ARBA00023163"/>
    </source>
</evidence>
<evidence type="ECO:0000256" key="7">
    <source>
        <dbReference type="ARBA" id="ARBA00023242"/>
    </source>
</evidence>
<evidence type="ECO:0000313" key="12">
    <source>
        <dbReference type="EMBL" id="KAK7347504.1"/>
    </source>
</evidence>
<evidence type="ECO:0000259" key="11">
    <source>
        <dbReference type="PROSITE" id="PS51294"/>
    </source>
</evidence>
<feature type="domain" description="Response regulatory" evidence="10">
    <location>
        <begin position="22"/>
        <end position="138"/>
    </location>
</feature>
<dbReference type="PANTHER" id="PTHR43874">
    <property type="entry name" value="TWO-COMPONENT RESPONSE REGULATOR"/>
    <property type="match status" value="1"/>
</dbReference>
<feature type="domain" description="HTH myb-type" evidence="11">
    <location>
        <begin position="195"/>
        <end position="255"/>
    </location>
</feature>
<feature type="region of interest" description="Disordered" evidence="9">
    <location>
        <begin position="411"/>
        <end position="436"/>
    </location>
</feature>
<dbReference type="PROSITE" id="PS50110">
    <property type="entry name" value="RESPONSE_REGULATORY"/>
    <property type="match status" value="1"/>
</dbReference>
<dbReference type="Gene3D" id="1.10.10.60">
    <property type="entry name" value="Homeodomain-like"/>
    <property type="match status" value="1"/>
</dbReference>
<dbReference type="Gene3D" id="3.40.50.2300">
    <property type="match status" value="1"/>
</dbReference>
<feature type="compositionally biased region" description="Basic and acidic residues" evidence="9">
    <location>
        <begin position="156"/>
        <end position="166"/>
    </location>
</feature>
<dbReference type="GO" id="GO:0003677">
    <property type="term" value="F:DNA binding"/>
    <property type="evidence" value="ECO:0007669"/>
    <property type="project" value="InterPro"/>
</dbReference>
<dbReference type="CDD" id="cd17584">
    <property type="entry name" value="REC_typeB_ARR-like"/>
    <property type="match status" value="1"/>
</dbReference>
<dbReference type="SMART" id="SM00448">
    <property type="entry name" value="REC"/>
    <property type="match status" value="1"/>
</dbReference>
<dbReference type="NCBIfam" id="TIGR01557">
    <property type="entry name" value="myb_SHAQKYF"/>
    <property type="match status" value="1"/>
</dbReference>
<dbReference type="GO" id="GO:0000160">
    <property type="term" value="P:phosphorelay signal transduction system"/>
    <property type="evidence" value="ECO:0007669"/>
    <property type="project" value="UniProtKB-KW"/>
</dbReference>
<gene>
    <name evidence="12" type="ORF">VNO80_22036</name>
</gene>
<dbReference type="InterPro" id="IPR045279">
    <property type="entry name" value="ARR-like"/>
</dbReference>
<dbReference type="GO" id="GO:0005634">
    <property type="term" value="C:nucleus"/>
    <property type="evidence" value="ECO:0007669"/>
    <property type="project" value="UniProtKB-SubCell"/>
</dbReference>
<comment type="caution">
    <text evidence="8">Lacks conserved residue(s) required for the propagation of feature annotation.</text>
</comment>
<feature type="compositionally biased region" description="Polar residues" evidence="9">
    <location>
        <begin position="411"/>
        <end position="423"/>
    </location>
</feature>
<feature type="region of interest" description="Disordered" evidence="9">
    <location>
        <begin position="255"/>
        <end position="277"/>
    </location>
</feature>
<sequence>MAKISSPAIDSKDTVEVPSTLTVLAIDTDLTVLEFIKKECNKYGNQVMVCTDSLHAVTLLREREERTDLILIEVHMPSMDGYEFLQLVNREEINVPLIMMSLDDIRPSITKAIKLGASDYWIKPLHEYQFKSMWTHVLKKYISEDKAQKDTGSMEDDNKIRGRSDNSDFASSMVYRSNSNFREADDVDESNPSSIKKKNRVVWSPEMHLEFVEAIEKTGGIENAVPKKILEVMDTPGLERAHVASHLQKYRKFLKQQEQQQQNEMSSVSGNTEPLPATTLTNFHAEQTLAPDFPLATFPNMGITNFSQFMGIADDGSIYRLYSLSDKMLSMLQRNNMQQSRMHHNQIHPMNFQPSSIIISGNPASVPQNYNFGMNMDHGLISSQSIQVENGIGEVIRKQYTTRSSIYYPHLQNTGDYSQNSSTDIDDEQWIKPSQA</sequence>
<reference evidence="12 13" key="1">
    <citation type="submission" date="2024-01" db="EMBL/GenBank/DDBJ databases">
        <title>The genomes of 5 underutilized Papilionoideae crops provide insights into root nodulation and disease resistanc.</title>
        <authorList>
            <person name="Jiang F."/>
        </authorList>
    </citation>
    <scope>NUCLEOTIDE SEQUENCE [LARGE SCALE GENOMIC DNA]</scope>
    <source>
        <strain evidence="12">JINMINGXINNONG_FW02</strain>
        <tissue evidence="12">Leaves</tissue>
    </source>
</reference>
<feature type="compositionally biased region" description="Polar residues" evidence="9">
    <location>
        <begin position="263"/>
        <end position="277"/>
    </location>
</feature>
<evidence type="ECO:0000256" key="9">
    <source>
        <dbReference type="SAM" id="MobiDB-lite"/>
    </source>
</evidence>
<dbReference type="InterPro" id="IPR017930">
    <property type="entry name" value="Myb_dom"/>
</dbReference>
<dbReference type="PROSITE" id="PS51294">
    <property type="entry name" value="HTH_MYB"/>
    <property type="match status" value="1"/>
</dbReference>
<keyword evidence="13" id="KW-1185">Reference proteome</keyword>
<dbReference type="GO" id="GO:0009736">
    <property type="term" value="P:cytokinin-activated signaling pathway"/>
    <property type="evidence" value="ECO:0007669"/>
    <property type="project" value="InterPro"/>
</dbReference>
<dbReference type="InterPro" id="IPR001789">
    <property type="entry name" value="Sig_transdc_resp-reg_receiver"/>
</dbReference>
<evidence type="ECO:0000256" key="8">
    <source>
        <dbReference type="PROSITE-ProRule" id="PRU00169"/>
    </source>
</evidence>
<evidence type="ECO:0000259" key="10">
    <source>
        <dbReference type="PROSITE" id="PS50110"/>
    </source>
</evidence>
<dbReference type="Pfam" id="PF00072">
    <property type="entry name" value="Response_reg"/>
    <property type="match status" value="1"/>
</dbReference>
<comment type="caution">
    <text evidence="12">The sequence shown here is derived from an EMBL/GenBank/DDBJ whole genome shotgun (WGS) entry which is preliminary data.</text>
</comment>
<keyword evidence="7" id="KW-0539">Nucleus</keyword>
<dbReference type="AlphaFoldDB" id="A0AAN9M4C2"/>
<dbReference type="SUPFAM" id="SSF46689">
    <property type="entry name" value="Homeodomain-like"/>
    <property type="match status" value="1"/>
</dbReference>
<comment type="subcellular location">
    <subcellularLocation>
        <location evidence="1">Nucleus</location>
    </subcellularLocation>
</comment>
<keyword evidence="6" id="KW-0804">Transcription</keyword>
<dbReference type="InterPro" id="IPR011006">
    <property type="entry name" value="CheY-like_superfamily"/>
</dbReference>
<keyword evidence="4" id="KW-0805">Transcription regulation</keyword>
<evidence type="ECO:0000256" key="3">
    <source>
        <dbReference type="ARBA" id="ARBA00023012"/>
    </source>
</evidence>
<evidence type="ECO:0000256" key="1">
    <source>
        <dbReference type="ARBA" id="ARBA00004123"/>
    </source>
</evidence>
<accession>A0AAN9M4C2</accession>
<feature type="region of interest" description="Disordered" evidence="9">
    <location>
        <begin position="148"/>
        <end position="170"/>
    </location>
</feature>